<evidence type="ECO:0000256" key="6">
    <source>
        <dbReference type="ARBA" id="ARBA00022840"/>
    </source>
</evidence>
<dbReference type="GO" id="GO:0000735">
    <property type="term" value="P:removal of nonhomologous ends"/>
    <property type="evidence" value="ECO:0007669"/>
    <property type="project" value="EnsemblFungi"/>
</dbReference>
<dbReference type="InterPro" id="IPR000432">
    <property type="entry name" value="DNA_mismatch_repair_MutS_C"/>
</dbReference>
<dbReference type="RefSeq" id="XP_003647260.1">
    <property type="nucleotide sequence ID" value="XM_003647212.1"/>
</dbReference>
<dbReference type="InterPro" id="IPR007696">
    <property type="entry name" value="DNA_mismatch_repair_MutS_core"/>
</dbReference>
<dbReference type="Gene3D" id="3.30.420.110">
    <property type="entry name" value="MutS, connector domain"/>
    <property type="match status" value="1"/>
</dbReference>
<dbReference type="GO" id="GO:0140664">
    <property type="term" value="F:ATP-dependent DNA damage sensor activity"/>
    <property type="evidence" value="ECO:0007669"/>
    <property type="project" value="InterPro"/>
</dbReference>
<evidence type="ECO:0000256" key="13">
    <source>
        <dbReference type="SAM" id="MobiDB-lite"/>
    </source>
</evidence>
<evidence type="ECO:0000256" key="11">
    <source>
        <dbReference type="ARBA" id="ARBA00073774"/>
    </source>
</evidence>
<dbReference type="AlphaFoldDB" id="G8JUW4"/>
<dbReference type="PANTHER" id="PTHR11361">
    <property type="entry name" value="DNA MISMATCH REPAIR PROTEIN MUTS FAMILY MEMBER"/>
    <property type="match status" value="1"/>
</dbReference>
<dbReference type="GO" id="GO:0000406">
    <property type="term" value="F:double-strand/single-strand DNA junction binding"/>
    <property type="evidence" value="ECO:0007669"/>
    <property type="project" value="EnsemblFungi"/>
</dbReference>
<dbReference type="InParanoid" id="G8JUW4"/>
<dbReference type="Pfam" id="PF05188">
    <property type="entry name" value="MutS_II"/>
    <property type="match status" value="1"/>
</dbReference>
<dbReference type="PANTHER" id="PTHR11361:SF122">
    <property type="entry name" value="DNA MISMATCH REPAIR PROTEIN MSH3"/>
    <property type="match status" value="1"/>
</dbReference>
<dbReference type="InterPro" id="IPR007695">
    <property type="entry name" value="DNA_mismatch_repair_MutS-lik_N"/>
</dbReference>
<dbReference type="Proteomes" id="UP000006790">
    <property type="component" value="Chromosome 6"/>
</dbReference>
<keyword evidence="9" id="KW-0539">Nucleus</keyword>
<dbReference type="Gene3D" id="3.40.50.300">
    <property type="entry name" value="P-loop containing nucleotide triphosphate hydrolases"/>
    <property type="match status" value="1"/>
</dbReference>
<dbReference type="SUPFAM" id="SSF55271">
    <property type="entry name" value="DNA repair protein MutS, domain I"/>
    <property type="match status" value="1"/>
</dbReference>
<reference evidence="16" key="1">
    <citation type="journal article" date="2012" name="G3 (Bethesda)">
        <title>Pichia sorbitophila, an interspecies yeast hybrid reveals early steps of genome resolution following polyploidization.</title>
        <authorList>
            <person name="Leh Louis V."/>
            <person name="Despons L."/>
            <person name="Friedrich A."/>
            <person name="Martin T."/>
            <person name="Durrens P."/>
            <person name="Casaregola S."/>
            <person name="Neuveglise C."/>
            <person name="Fairhead C."/>
            <person name="Marck C."/>
            <person name="Cruz J.A."/>
            <person name="Straub M.L."/>
            <person name="Kugler V."/>
            <person name="Sacerdot C."/>
            <person name="Uzunov Z."/>
            <person name="Thierry A."/>
            <person name="Weiss S."/>
            <person name="Bleykasten C."/>
            <person name="De Montigny J."/>
            <person name="Jacques N."/>
            <person name="Jung P."/>
            <person name="Lemaire M."/>
            <person name="Mallet S."/>
            <person name="Morel G."/>
            <person name="Richard G.F."/>
            <person name="Sarkar A."/>
            <person name="Savel G."/>
            <person name="Schacherer J."/>
            <person name="Seret M.L."/>
            <person name="Talla E."/>
            <person name="Samson G."/>
            <person name="Jubin C."/>
            <person name="Poulain J."/>
            <person name="Vacherie B."/>
            <person name="Barbe V."/>
            <person name="Pelletier E."/>
            <person name="Sherman D.J."/>
            <person name="Westhof E."/>
            <person name="Weissenbach J."/>
            <person name="Baret P.V."/>
            <person name="Wincker P."/>
            <person name="Gaillardin C."/>
            <person name="Dujon B."/>
            <person name="Souciet J.L."/>
        </authorList>
    </citation>
    <scope>NUCLEOTIDE SEQUENCE [LARGE SCALE GENOMIC DNA]</scope>
    <source>
        <strain evidence="16">CBS 270.75 / DBVPG 7215 / KCTC 17166 / NRRL Y-17582</strain>
    </source>
</reference>
<dbReference type="OrthoDB" id="121051at2759"/>
<dbReference type="InterPro" id="IPR036187">
    <property type="entry name" value="DNA_mismatch_repair_MutS_sf"/>
</dbReference>
<dbReference type="GO" id="GO:0032302">
    <property type="term" value="C:MutSbeta complex"/>
    <property type="evidence" value="ECO:0007669"/>
    <property type="project" value="EnsemblFungi"/>
</dbReference>
<name>G8JUW4_ERECY</name>
<dbReference type="GO" id="GO:0005524">
    <property type="term" value="F:ATP binding"/>
    <property type="evidence" value="ECO:0007669"/>
    <property type="project" value="UniProtKB-KW"/>
</dbReference>
<keyword evidence="4 12" id="KW-0547">Nucleotide-binding</keyword>
<keyword evidence="8 12" id="KW-0234">DNA repair</keyword>
<evidence type="ECO:0000256" key="5">
    <source>
        <dbReference type="ARBA" id="ARBA00022763"/>
    </source>
</evidence>
<dbReference type="GO" id="GO:0000403">
    <property type="term" value="F:Y-form DNA binding"/>
    <property type="evidence" value="ECO:0007669"/>
    <property type="project" value="EnsemblFungi"/>
</dbReference>
<dbReference type="Pfam" id="PF05192">
    <property type="entry name" value="MutS_III"/>
    <property type="match status" value="1"/>
</dbReference>
<dbReference type="Pfam" id="PF00488">
    <property type="entry name" value="MutS_V"/>
    <property type="match status" value="1"/>
</dbReference>
<dbReference type="OMA" id="INMHAAR"/>
<dbReference type="InterPro" id="IPR007860">
    <property type="entry name" value="DNA_mmatch_repair_MutS_con_dom"/>
</dbReference>
<evidence type="ECO:0000256" key="2">
    <source>
        <dbReference type="ARBA" id="ARBA00007094"/>
    </source>
</evidence>
<proteinExistence type="inferred from homology"/>
<accession>G8JUW4</accession>
<dbReference type="PROSITE" id="PS00486">
    <property type="entry name" value="DNA_MISMATCH_REPAIR_2"/>
    <property type="match status" value="1"/>
</dbReference>
<evidence type="ECO:0000256" key="1">
    <source>
        <dbReference type="ARBA" id="ARBA00004123"/>
    </source>
</evidence>
<evidence type="ECO:0000259" key="14">
    <source>
        <dbReference type="PROSITE" id="PS00486"/>
    </source>
</evidence>
<evidence type="ECO:0000256" key="10">
    <source>
        <dbReference type="ARBA" id="ARBA00029792"/>
    </source>
</evidence>
<dbReference type="Gene3D" id="1.10.1420.10">
    <property type="match status" value="2"/>
</dbReference>
<dbReference type="FunCoup" id="G8JUW4">
    <property type="interactions" value="797"/>
</dbReference>
<feature type="region of interest" description="Disordered" evidence="13">
    <location>
        <begin position="1"/>
        <end position="28"/>
    </location>
</feature>
<comment type="function">
    <text evidence="12">Component of the post-replicative DNA mismatch repair system (MMR).</text>
</comment>
<dbReference type="SMART" id="SM00533">
    <property type="entry name" value="MUTSd"/>
    <property type="match status" value="1"/>
</dbReference>
<dbReference type="SUPFAM" id="SSF48334">
    <property type="entry name" value="DNA repair protein MutS, domain III"/>
    <property type="match status" value="1"/>
</dbReference>
<keyword evidence="7 12" id="KW-0238">DNA-binding</keyword>
<protein>
    <recommendedName>
        <fullName evidence="3 11">DNA mismatch repair protein MSH3</fullName>
    </recommendedName>
    <alternativeName>
        <fullName evidence="3 11">DNA mismatch repair protein MSH3</fullName>
    </alternativeName>
    <alternativeName>
        <fullName evidence="10">MutS protein homolog 3</fullName>
    </alternativeName>
</protein>
<feature type="region of interest" description="Disordered" evidence="13">
    <location>
        <begin position="133"/>
        <end position="152"/>
    </location>
</feature>
<evidence type="ECO:0000256" key="4">
    <source>
        <dbReference type="ARBA" id="ARBA00022741"/>
    </source>
</evidence>
<dbReference type="STRING" id="931890.G8JUW4"/>
<dbReference type="GO" id="GO:0043111">
    <property type="term" value="P:replication fork arrest"/>
    <property type="evidence" value="ECO:0007669"/>
    <property type="project" value="EnsemblFungi"/>
</dbReference>
<dbReference type="NCBIfam" id="NF003810">
    <property type="entry name" value="PRK05399.1"/>
    <property type="match status" value="1"/>
</dbReference>
<evidence type="ECO:0000256" key="7">
    <source>
        <dbReference type="ARBA" id="ARBA00023125"/>
    </source>
</evidence>
<dbReference type="SMART" id="SM00534">
    <property type="entry name" value="MUTSac"/>
    <property type="match status" value="1"/>
</dbReference>
<evidence type="ECO:0000256" key="12">
    <source>
        <dbReference type="RuleBase" id="RU003756"/>
    </source>
</evidence>
<dbReference type="EMBL" id="CP002502">
    <property type="protein sequence ID" value="AET40443.1"/>
    <property type="molecule type" value="Genomic_DNA"/>
</dbReference>
<dbReference type="GeneID" id="11472149"/>
<dbReference type="GO" id="GO:0006312">
    <property type="term" value="P:mitotic recombination"/>
    <property type="evidence" value="ECO:0007669"/>
    <property type="project" value="EnsemblFungi"/>
</dbReference>
<dbReference type="FunFam" id="3.40.50.300:FF:002852">
    <property type="entry name" value="Mismatch repair protein"/>
    <property type="match status" value="1"/>
</dbReference>
<organism evidence="15 16">
    <name type="scientific">Eremothecium cymbalariae (strain CBS 270.75 / DBVPG 7215 / KCTC 17166 / NRRL Y-17582)</name>
    <name type="common">Yeast</name>
    <dbReference type="NCBI Taxonomy" id="931890"/>
    <lineage>
        <taxon>Eukaryota</taxon>
        <taxon>Fungi</taxon>
        <taxon>Dikarya</taxon>
        <taxon>Ascomycota</taxon>
        <taxon>Saccharomycotina</taxon>
        <taxon>Saccharomycetes</taxon>
        <taxon>Saccharomycetales</taxon>
        <taxon>Saccharomycetaceae</taxon>
        <taxon>Eremothecium</taxon>
    </lineage>
</organism>
<dbReference type="GO" id="GO:0000404">
    <property type="term" value="F:heteroduplex DNA loop binding"/>
    <property type="evidence" value="ECO:0007669"/>
    <property type="project" value="EnsemblFungi"/>
</dbReference>
<dbReference type="InterPro" id="IPR036678">
    <property type="entry name" value="MutS_con_dom_sf"/>
</dbReference>
<keyword evidence="6" id="KW-0067">ATP-binding</keyword>
<comment type="similarity">
    <text evidence="2">Belongs to the DNA mismatch repair MutS family. MSH3 subfamily.</text>
</comment>
<dbReference type="InterPro" id="IPR007861">
    <property type="entry name" value="DNA_mismatch_repair_MutS_clamp"/>
</dbReference>
<dbReference type="SUPFAM" id="SSF52540">
    <property type="entry name" value="P-loop containing nucleoside triphosphate hydrolases"/>
    <property type="match status" value="1"/>
</dbReference>
<dbReference type="Pfam" id="PF05190">
    <property type="entry name" value="MutS_IV"/>
    <property type="match status" value="1"/>
</dbReference>
<dbReference type="InterPro" id="IPR017261">
    <property type="entry name" value="DNA_mismatch_repair_MutS/MSH"/>
</dbReference>
<gene>
    <name evidence="15" type="ordered locus">Ecym_6039</name>
</gene>
<comment type="subcellular location">
    <subcellularLocation>
        <location evidence="1">Nucleus</location>
    </subcellularLocation>
</comment>
<dbReference type="KEGG" id="erc:Ecym_6039"/>
<keyword evidence="5 12" id="KW-0227">DNA damage</keyword>
<dbReference type="InterPro" id="IPR027417">
    <property type="entry name" value="P-loop_NTPase"/>
</dbReference>
<sequence>MLHQPTISRFFRSNKKDHVPKKRTEEEEAKLVEVVDSDVDECLTVNSDSKLQSSITTAENSVEENEPEADTFVPINESNLESITTPTTMKAHKFTNYKFNNKDSLNTDKVRKTGFVKRLDEILQKRSMESMLQEDNLEDVSDGKAKAKKQKSNKLTELDQQFKDLKLRNMDKVLVVRVGYKYKFFAEDAVLVSQLLQIKLVPGKLTVNETNPNDIKFKQFAYCTIPDVRLEVHLQRLIHHNLKVGLVEQTETSAVKKNSGKSNSVFSREVTSVFTRATYGINEIFGSKERHVIGDSTSIWGLVCDVQTIQTNYYLISVNLNSGEVFYDEFKDEKYVNESLETRITYLNPSEVVTQEPLNPIITKVFSNINPDVRFIVEDTTDADKETLGKVEFEFDTKGKIYVAATLVHKYLSTFNNQELLQFKGNYKTFSSKTQMTLSSNAFESLDIFINNTSKDSKGSLLWLLDHTRTPFGFRLLKNWISKPLIDVAEINKRLDAVECISSEIDKIFIESLNNVLRDCQDLERILNRVAYGRTSKREVYLFLRQLAQFASLFKSHHRYIEDHILSENGRIFVGSKLLSSIFAELHNYLMTFPIPKLLSMINVEAALDKKQERGASEYFNLNNYDNAEALLSKLRDIDAVVEELHEELKNIRVVLKRPMMNYQNETDFLIEVRNTQIKSVPSDWVKVNSTKMVSRFRTPVTTKLSAKLQYHKELLENIAEAEYAAFLKRITNEYVGLKSAINKLATYDCILSLAATSVNVDYVRPKFSNQSQYIKVKKARNPIIESLNVNYIPNDVSMSQDGHKIMVITGPNMGGKSSYVRQVALLVIIAQIGCFVPAEYAEFSIFDRIFTRIGAHDNLLRGDSTFKVEMTEVLHILKSSTPRSLLLLDEVGRGTGTHDGISISYAILTYFIELRENCPLVLFITHYTALGNIKSEILSNYHMSFIEEHRPGENWPSVTFLYKLQKGQAHNSYGLNVAKLANVPTSIINRAYQISEKMKKEIELNNEAILLSSVKRLLRTSPIKAPKLTLELVTKFV</sequence>
<keyword evidence="16" id="KW-1185">Reference proteome</keyword>
<feature type="compositionally biased region" description="Basic and acidic residues" evidence="13">
    <location>
        <begin position="14"/>
        <end position="28"/>
    </location>
</feature>
<dbReference type="PIRSF" id="PIRSF037677">
    <property type="entry name" value="DNA_mis_repair_Msh6"/>
    <property type="match status" value="1"/>
</dbReference>
<dbReference type="Pfam" id="PF01624">
    <property type="entry name" value="MutS_I"/>
    <property type="match status" value="1"/>
</dbReference>
<evidence type="ECO:0000313" key="16">
    <source>
        <dbReference type="Proteomes" id="UP000006790"/>
    </source>
</evidence>
<evidence type="ECO:0000256" key="9">
    <source>
        <dbReference type="ARBA" id="ARBA00023242"/>
    </source>
</evidence>
<evidence type="ECO:0000256" key="8">
    <source>
        <dbReference type="ARBA" id="ARBA00023204"/>
    </source>
</evidence>
<dbReference type="InterPro" id="IPR045076">
    <property type="entry name" value="MutS"/>
</dbReference>
<evidence type="ECO:0000313" key="15">
    <source>
        <dbReference type="EMBL" id="AET40443.1"/>
    </source>
</evidence>
<dbReference type="HOGENOM" id="CLU_002472_0_2_1"/>
<feature type="domain" description="DNA mismatch repair proteins mutS family" evidence="14">
    <location>
        <begin position="885"/>
        <end position="901"/>
    </location>
</feature>
<dbReference type="Gene3D" id="3.40.1170.10">
    <property type="entry name" value="DNA repair protein MutS, domain I"/>
    <property type="match status" value="1"/>
</dbReference>
<dbReference type="eggNOG" id="KOG0218">
    <property type="taxonomic scope" value="Eukaryota"/>
</dbReference>
<dbReference type="InterPro" id="IPR016151">
    <property type="entry name" value="DNA_mismatch_repair_MutS_N"/>
</dbReference>
<dbReference type="GO" id="GO:0000710">
    <property type="term" value="P:meiotic mismatch repair"/>
    <property type="evidence" value="ECO:0007669"/>
    <property type="project" value="EnsemblFungi"/>
</dbReference>
<evidence type="ECO:0000256" key="3">
    <source>
        <dbReference type="ARBA" id="ARBA00022151"/>
    </source>
</evidence>